<name>A0ACC0N1X4_RHOML</name>
<sequence length="115" mass="12855">MVYLPKHEDIGRILKVECTPVLAGTNYPTTFAISSRVSPEDEQYQLTLDDIDSCLVFMYTLVTEEGVKGEPQYAITDTVKVVSPEFTFYDSCKSSLLMIPPMGKSFSAQNWISVS</sequence>
<accession>A0ACC0N1X4</accession>
<evidence type="ECO:0000313" key="1">
    <source>
        <dbReference type="EMBL" id="KAI8547256.1"/>
    </source>
</evidence>
<dbReference type="EMBL" id="CM046394">
    <property type="protein sequence ID" value="KAI8547256.1"/>
    <property type="molecule type" value="Genomic_DNA"/>
</dbReference>
<gene>
    <name evidence="1" type="ORF">RHMOL_Rhmol07G0180500</name>
</gene>
<protein>
    <submittedName>
        <fullName evidence="1">Uncharacterized protein</fullName>
    </submittedName>
</protein>
<organism evidence="1 2">
    <name type="scientific">Rhododendron molle</name>
    <name type="common">Chinese azalea</name>
    <name type="synonym">Azalea mollis</name>
    <dbReference type="NCBI Taxonomy" id="49168"/>
    <lineage>
        <taxon>Eukaryota</taxon>
        <taxon>Viridiplantae</taxon>
        <taxon>Streptophyta</taxon>
        <taxon>Embryophyta</taxon>
        <taxon>Tracheophyta</taxon>
        <taxon>Spermatophyta</taxon>
        <taxon>Magnoliopsida</taxon>
        <taxon>eudicotyledons</taxon>
        <taxon>Gunneridae</taxon>
        <taxon>Pentapetalae</taxon>
        <taxon>asterids</taxon>
        <taxon>Ericales</taxon>
        <taxon>Ericaceae</taxon>
        <taxon>Ericoideae</taxon>
        <taxon>Rhodoreae</taxon>
        <taxon>Rhododendron</taxon>
    </lineage>
</organism>
<reference evidence="1" key="1">
    <citation type="submission" date="2022-02" db="EMBL/GenBank/DDBJ databases">
        <title>Plant Genome Project.</title>
        <authorList>
            <person name="Zhang R.-G."/>
        </authorList>
    </citation>
    <scope>NUCLEOTIDE SEQUENCE</scope>
    <source>
        <strain evidence="1">AT1</strain>
    </source>
</reference>
<dbReference type="Proteomes" id="UP001062846">
    <property type="component" value="Chromosome 7"/>
</dbReference>
<comment type="caution">
    <text evidence="1">The sequence shown here is derived from an EMBL/GenBank/DDBJ whole genome shotgun (WGS) entry which is preliminary data.</text>
</comment>
<evidence type="ECO:0000313" key="2">
    <source>
        <dbReference type="Proteomes" id="UP001062846"/>
    </source>
</evidence>
<keyword evidence="2" id="KW-1185">Reference proteome</keyword>
<proteinExistence type="predicted"/>